<dbReference type="Pfam" id="PF08242">
    <property type="entry name" value="Methyltransf_12"/>
    <property type="match status" value="1"/>
</dbReference>
<name>A0A833U0B9_ACIBZ</name>
<organism evidence="2 3">
    <name type="scientific">Acinetobacter bereziniae</name>
    <name type="common">Acinetobacter genomosp. 10</name>
    <dbReference type="NCBI Taxonomy" id="106648"/>
    <lineage>
        <taxon>Bacteria</taxon>
        <taxon>Pseudomonadati</taxon>
        <taxon>Pseudomonadota</taxon>
        <taxon>Gammaproteobacteria</taxon>
        <taxon>Moraxellales</taxon>
        <taxon>Moraxellaceae</taxon>
        <taxon>Acinetobacter</taxon>
    </lineage>
</organism>
<dbReference type="InterPro" id="IPR029063">
    <property type="entry name" value="SAM-dependent_MTases_sf"/>
</dbReference>
<comment type="caution">
    <text evidence="2">The sequence shown here is derived from an EMBL/GenBank/DDBJ whole genome shotgun (WGS) entry which is preliminary data.</text>
</comment>
<evidence type="ECO:0000313" key="3">
    <source>
        <dbReference type="Proteomes" id="UP000490535"/>
    </source>
</evidence>
<evidence type="ECO:0000313" key="2">
    <source>
        <dbReference type="EMBL" id="KAF1026994.1"/>
    </source>
</evidence>
<dbReference type="GO" id="GO:0008168">
    <property type="term" value="F:methyltransferase activity"/>
    <property type="evidence" value="ECO:0007669"/>
    <property type="project" value="UniProtKB-KW"/>
</dbReference>
<gene>
    <name evidence="2" type="primary">cmoA_1</name>
    <name evidence="2" type="ORF">GAK29_00961</name>
</gene>
<keyword evidence="2" id="KW-0808">Transferase</keyword>
<reference evidence="3" key="1">
    <citation type="journal article" date="2020" name="MBio">
        <title>Horizontal gene transfer to a defensive symbiont with a reduced genome amongst a multipartite beetle microbiome.</title>
        <authorList>
            <person name="Waterworth S.C."/>
            <person name="Florez L.V."/>
            <person name="Rees E.R."/>
            <person name="Hertweck C."/>
            <person name="Kaltenpoth M."/>
            <person name="Kwan J.C."/>
        </authorList>
    </citation>
    <scope>NUCLEOTIDE SEQUENCE [LARGE SCALE GENOMIC DNA]</scope>
</reference>
<proteinExistence type="predicted"/>
<dbReference type="Gene3D" id="3.40.50.150">
    <property type="entry name" value="Vaccinia Virus protein VP39"/>
    <property type="match status" value="1"/>
</dbReference>
<dbReference type="GO" id="GO:0032259">
    <property type="term" value="P:methylation"/>
    <property type="evidence" value="ECO:0007669"/>
    <property type="project" value="UniProtKB-KW"/>
</dbReference>
<sequence length="216" mass="25412">MNVQEVSSAIDLRDPQDALQWAEEANQKRPWRYEFFDYYVNLIQNLYKEKQHNDLHNEAYQVLEIGSGPGFLAKHLLSNCPNILYTALDFSEVMHELSKSKLSANELVRTQYLIADFKQEDWLDSLTKYDAIIIHQALHELRHKAYANQFHQQIKKLLKQDAIYLICDHIFAPDAMQNNELFMSKHEHFQSIKQAGYSDIELVKELKGLCLFECYL</sequence>
<protein>
    <submittedName>
        <fullName evidence="2">tRNA (Cmo5U34)-methyltransferase</fullName>
    </submittedName>
</protein>
<evidence type="ECO:0000259" key="1">
    <source>
        <dbReference type="Pfam" id="PF08242"/>
    </source>
</evidence>
<dbReference type="AlphaFoldDB" id="A0A833U0B9"/>
<dbReference type="InterPro" id="IPR013217">
    <property type="entry name" value="Methyltransf_12"/>
</dbReference>
<keyword evidence="2" id="KW-0489">Methyltransferase</keyword>
<dbReference type="Proteomes" id="UP000490535">
    <property type="component" value="Unassembled WGS sequence"/>
</dbReference>
<dbReference type="EMBL" id="WNDP01000015">
    <property type="protein sequence ID" value="KAF1026994.1"/>
    <property type="molecule type" value="Genomic_DNA"/>
</dbReference>
<accession>A0A833U0B9</accession>
<dbReference type="SUPFAM" id="SSF53335">
    <property type="entry name" value="S-adenosyl-L-methionine-dependent methyltransferases"/>
    <property type="match status" value="1"/>
</dbReference>
<feature type="domain" description="Methyltransferase type 12" evidence="1">
    <location>
        <begin position="63"/>
        <end position="162"/>
    </location>
</feature>
<dbReference type="CDD" id="cd02440">
    <property type="entry name" value="AdoMet_MTases"/>
    <property type="match status" value="1"/>
</dbReference>